<accession>A0ABW1T602</accession>
<dbReference type="PANTHER" id="PTHR33498">
    <property type="entry name" value="TRANSPOSASE FOR INSERTION SEQUENCE ELEMENT IS1557"/>
    <property type="match status" value="1"/>
</dbReference>
<proteinExistence type="predicted"/>
<keyword evidence="2" id="KW-1185">Reference proteome</keyword>
<protein>
    <submittedName>
        <fullName evidence="1">ISL3 family transposase</fullName>
    </submittedName>
</protein>
<organism evidence="1 2">
    <name type="scientific">Secundilactobacillus hailunensis</name>
    <dbReference type="NCBI Taxonomy" id="2559923"/>
    <lineage>
        <taxon>Bacteria</taxon>
        <taxon>Bacillati</taxon>
        <taxon>Bacillota</taxon>
        <taxon>Bacilli</taxon>
        <taxon>Lactobacillales</taxon>
        <taxon>Lactobacillaceae</taxon>
        <taxon>Secundilactobacillus</taxon>
    </lineage>
</organism>
<comment type="caution">
    <text evidence="1">The sequence shown here is derived from an EMBL/GenBank/DDBJ whole genome shotgun (WGS) entry which is preliminary data.</text>
</comment>
<sequence length="133" mass="14826">MSNDTTKMLLGIDDEHLIIEEGQVGDDGVIRLVGSLNYTPKACRNCGIINDHQIIGYGWRKTTIRFAKTLGSTVILCLNRRNFHCKACHTNFLAQTNAVPKHCTISNTTRKQCLEKLTEPVSLKHIADELSTS</sequence>
<dbReference type="InterPro" id="IPR047951">
    <property type="entry name" value="Transpos_ISL3"/>
</dbReference>
<dbReference type="Proteomes" id="UP001596190">
    <property type="component" value="Unassembled WGS sequence"/>
</dbReference>
<dbReference type="PANTHER" id="PTHR33498:SF1">
    <property type="entry name" value="TRANSPOSASE FOR INSERTION SEQUENCE ELEMENT IS1557"/>
    <property type="match status" value="1"/>
</dbReference>
<gene>
    <name evidence="1" type="ORF">ACFP1H_01045</name>
</gene>
<evidence type="ECO:0000313" key="1">
    <source>
        <dbReference type="EMBL" id="MFC6253194.1"/>
    </source>
</evidence>
<dbReference type="EMBL" id="JBHSSA010000018">
    <property type="protein sequence ID" value="MFC6253194.1"/>
    <property type="molecule type" value="Genomic_DNA"/>
</dbReference>
<evidence type="ECO:0000313" key="2">
    <source>
        <dbReference type="Proteomes" id="UP001596190"/>
    </source>
</evidence>
<feature type="non-terminal residue" evidence="1">
    <location>
        <position position="133"/>
    </location>
</feature>
<reference evidence="2" key="1">
    <citation type="journal article" date="2019" name="Int. J. Syst. Evol. Microbiol.">
        <title>The Global Catalogue of Microorganisms (GCM) 10K type strain sequencing project: providing services to taxonomists for standard genome sequencing and annotation.</title>
        <authorList>
            <consortium name="The Broad Institute Genomics Platform"/>
            <consortium name="The Broad Institute Genome Sequencing Center for Infectious Disease"/>
            <person name="Wu L."/>
            <person name="Ma J."/>
        </authorList>
    </citation>
    <scope>NUCLEOTIDE SEQUENCE [LARGE SCALE GENOMIC DNA]</scope>
    <source>
        <strain evidence="2">CCM 8950</strain>
    </source>
</reference>
<name>A0ABW1T602_9LACO</name>